<evidence type="ECO:0000313" key="1">
    <source>
        <dbReference type="EMBL" id="KAH3861318.1"/>
    </source>
</evidence>
<protein>
    <submittedName>
        <fullName evidence="1">Uncharacterized protein</fullName>
    </submittedName>
</protein>
<comment type="caution">
    <text evidence="1">The sequence shown here is derived from an EMBL/GenBank/DDBJ whole genome shotgun (WGS) entry which is preliminary data.</text>
</comment>
<proteinExistence type="predicted"/>
<dbReference type="AlphaFoldDB" id="A0A9D4LPE9"/>
<reference evidence="1" key="1">
    <citation type="journal article" date="2019" name="bioRxiv">
        <title>The Genome of the Zebra Mussel, Dreissena polymorpha: A Resource for Invasive Species Research.</title>
        <authorList>
            <person name="McCartney M.A."/>
            <person name="Auch B."/>
            <person name="Kono T."/>
            <person name="Mallez S."/>
            <person name="Zhang Y."/>
            <person name="Obille A."/>
            <person name="Becker A."/>
            <person name="Abrahante J.E."/>
            <person name="Garbe J."/>
            <person name="Badalamenti J.P."/>
            <person name="Herman A."/>
            <person name="Mangelson H."/>
            <person name="Liachko I."/>
            <person name="Sullivan S."/>
            <person name="Sone E.D."/>
            <person name="Koren S."/>
            <person name="Silverstein K.A.T."/>
            <person name="Beckman K.B."/>
            <person name="Gohl D.M."/>
        </authorList>
    </citation>
    <scope>NUCLEOTIDE SEQUENCE</scope>
    <source>
        <strain evidence="1">Duluth1</strain>
        <tissue evidence="1">Whole animal</tissue>
    </source>
</reference>
<organism evidence="1 2">
    <name type="scientific">Dreissena polymorpha</name>
    <name type="common">Zebra mussel</name>
    <name type="synonym">Mytilus polymorpha</name>
    <dbReference type="NCBI Taxonomy" id="45954"/>
    <lineage>
        <taxon>Eukaryota</taxon>
        <taxon>Metazoa</taxon>
        <taxon>Spiralia</taxon>
        <taxon>Lophotrochozoa</taxon>
        <taxon>Mollusca</taxon>
        <taxon>Bivalvia</taxon>
        <taxon>Autobranchia</taxon>
        <taxon>Heteroconchia</taxon>
        <taxon>Euheterodonta</taxon>
        <taxon>Imparidentia</taxon>
        <taxon>Neoheterodontei</taxon>
        <taxon>Myida</taxon>
        <taxon>Dreissenoidea</taxon>
        <taxon>Dreissenidae</taxon>
        <taxon>Dreissena</taxon>
    </lineage>
</organism>
<dbReference type="EMBL" id="JAIWYP010000002">
    <property type="protein sequence ID" value="KAH3861318.1"/>
    <property type="molecule type" value="Genomic_DNA"/>
</dbReference>
<dbReference type="Proteomes" id="UP000828390">
    <property type="component" value="Unassembled WGS sequence"/>
</dbReference>
<reference evidence="1" key="2">
    <citation type="submission" date="2020-11" db="EMBL/GenBank/DDBJ databases">
        <authorList>
            <person name="McCartney M.A."/>
            <person name="Auch B."/>
            <person name="Kono T."/>
            <person name="Mallez S."/>
            <person name="Becker A."/>
            <person name="Gohl D.M."/>
            <person name="Silverstein K.A.T."/>
            <person name="Koren S."/>
            <person name="Bechman K.B."/>
            <person name="Herman A."/>
            <person name="Abrahante J.E."/>
            <person name="Garbe J."/>
        </authorList>
    </citation>
    <scope>NUCLEOTIDE SEQUENCE</scope>
    <source>
        <strain evidence="1">Duluth1</strain>
        <tissue evidence="1">Whole animal</tissue>
    </source>
</reference>
<gene>
    <name evidence="1" type="ORF">DPMN_024245</name>
</gene>
<evidence type="ECO:0000313" key="2">
    <source>
        <dbReference type="Proteomes" id="UP000828390"/>
    </source>
</evidence>
<sequence>MVQIGEKTWLPVGGAFFSDFSLKGIPDAIAKEITCLVETAKIAKDDIDDYFCVTVKNMWEMCSHGQCVQFFK</sequence>
<accession>A0A9D4LPE9</accession>
<keyword evidence="2" id="KW-1185">Reference proteome</keyword>
<feature type="non-terminal residue" evidence="1">
    <location>
        <position position="72"/>
    </location>
</feature>
<name>A0A9D4LPE9_DREPO</name>